<keyword evidence="1" id="KW-0472">Membrane</keyword>
<accession>A0A839SD65</accession>
<dbReference type="AlphaFoldDB" id="A0A839SD65"/>
<protein>
    <submittedName>
        <fullName evidence="2">Membrane protein</fullName>
    </submittedName>
</protein>
<reference evidence="2" key="1">
    <citation type="submission" date="2020-08" db="EMBL/GenBank/DDBJ databases">
        <title>Genomic Encyclopedia of Type Strains, Phase III (KMG-III): the genomes of soil and plant-associated and newly described type strains.</title>
        <authorList>
            <person name="Whitman W."/>
        </authorList>
    </citation>
    <scope>NUCLEOTIDE SEQUENCE [LARGE SCALE GENOMIC DNA]</scope>
    <source>
        <strain evidence="2">CECT 8628</strain>
    </source>
</reference>
<feature type="transmembrane region" description="Helical" evidence="1">
    <location>
        <begin position="48"/>
        <end position="70"/>
    </location>
</feature>
<dbReference type="OrthoDB" id="9255743at2"/>
<evidence type="ECO:0000313" key="2">
    <source>
        <dbReference type="EMBL" id="MBB3054830.1"/>
    </source>
</evidence>
<keyword evidence="3" id="KW-1185">Reference proteome</keyword>
<dbReference type="RefSeq" id="WP_096356272.1">
    <property type="nucleotide sequence ID" value="NZ_AP017313.1"/>
</dbReference>
<proteinExistence type="predicted"/>
<keyword evidence="1" id="KW-0812">Transmembrane</keyword>
<dbReference type="Proteomes" id="UP000539265">
    <property type="component" value="Unassembled WGS sequence"/>
</dbReference>
<organism evidence="2 3">
    <name type="scientific">Mucilaginibacter gotjawali</name>
    <dbReference type="NCBI Taxonomy" id="1550579"/>
    <lineage>
        <taxon>Bacteria</taxon>
        <taxon>Pseudomonadati</taxon>
        <taxon>Bacteroidota</taxon>
        <taxon>Sphingobacteriia</taxon>
        <taxon>Sphingobacteriales</taxon>
        <taxon>Sphingobacteriaceae</taxon>
        <taxon>Mucilaginibacter</taxon>
    </lineage>
</organism>
<keyword evidence="1" id="KW-1133">Transmembrane helix</keyword>
<gene>
    <name evidence="2" type="ORF">FHS11_001240</name>
</gene>
<name>A0A839SD65_9SPHI</name>
<evidence type="ECO:0000313" key="3">
    <source>
        <dbReference type="Proteomes" id="UP000539265"/>
    </source>
</evidence>
<dbReference type="EMBL" id="JACHWX010000002">
    <property type="protein sequence ID" value="MBB3054830.1"/>
    <property type="molecule type" value="Genomic_DNA"/>
</dbReference>
<evidence type="ECO:0000256" key="1">
    <source>
        <dbReference type="SAM" id="Phobius"/>
    </source>
</evidence>
<feature type="transmembrane region" description="Helical" evidence="1">
    <location>
        <begin position="12"/>
        <end position="36"/>
    </location>
</feature>
<comment type="caution">
    <text evidence="2">The sequence shown here is derived from an EMBL/GenBank/DDBJ whole genome shotgun (WGS) entry which is preliminary data.</text>
</comment>
<sequence length="76" mass="8693">MKLNWFTRTGIIYRPASVVGWVILVIAVVYAIYTFIDIDSRSHSGSDTMINFVFNLLLIGLIYTIVAYFTEARKVD</sequence>